<keyword evidence="3" id="KW-1185">Reference proteome</keyword>
<dbReference type="KEGG" id="spu:100893831"/>
<protein>
    <submittedName>
        <fullName evidence="2">Uncharacterized protein</fullName>
    </submittedName>
</protein>
<reference evidence="2" key="2">
    <citation type="submission" date="2021-01" db="UniProtKB">
        <authorList>
            <consortium name="EnsemblMetazoa"/>
        </authorList>
    </citation>
    <scope>IDENTIFICATION</scope>
</reference>
<feature type="region of interest" description="Disordered" evidence="1">
    <location>
        <begin position="102"/>
        <end position="136"/>
    </location>
</feature>
<sequence length="629" mass="69924">MAYTQQPTTYLEKELMFKKKAEKMKCLIGICKLSRVAPSQLILEITEGGKVHNNYIESVTMGKYDNMLCVNSQNGVTFLLYESRQDRDEWYATIRQLQHGHVPSFPTKRKSLPAPPPVSTKPKGGQRKPVSSPSTLQQIFKEGLERDLNRILKRPQSNTGSGSYVNMDYNQALQDSKESYNTFNVLHGMQNMDLNPAPSEDTTYDIPDEEMSPNLSEDNIYDVVDDDGSGLIEEQIYDDPCDEEFTEDTFYDDTEMGAGAFGGGPPGLPQWSSGETPPPLPRRPNTLLSPQSFNETDDIYETVDSGLPPPIPARPRPATNKQTIGGKPNGRVALRPVKKPKSTPIKPSTKTTGKPMDVGRDGSRTHSTTGQSLGDELARKVSQRNRSNTLPSGTGSHPHTFNSQDCGRGNTLSKKPMDLPSDIGKVQLRSPDRQMPKTRPSSDTEYPDELARKLAMRKSSWKQPQDHDHQLPKPFPKKKALVPPPTPTKPGKAQPSDQVDTKKHKSLPPTPARKPVKPPPSEELYEDTEIGPPPLKPKPTNTKRSSVVGRVPLDVRITRHAKQSLAGSVTFTDQSDFVVIERTDLPDDLHVGDQVLQIGDIDVRNSSAAFVTECWKRVSENEVRVRILR</sequence>
<dbReference type="InParanoid" id="A0A7M7GFN0"/>
<evidence type="ECO:0000256" key="1">
    <source>
        <dbReference type="SAM" id="MobiDB-lite"/>
    </source>
</evidence>
<accession>A0A7M7GFN0</accession>
<proteinExistence type="predicted"/>
<feature type="compositionally biased region" description="Polar residues" evidence="1">
    <location>
        <begin position="384"/>
        <end position="413"/>
    </location>
</feature>
<reference evidence="3" key="1">
    <citation type="submission" date="2015-02" db="EMBL/GenBank/DDBJ databases">
        <title>Genome sequencing for Strongylocentrotus purpuratus.</title>
        <authorList>
            <person name="Murali S."/>
            <person name="Liu Y."/>
            <person name="Vee V."/>
            <person name="English A."/>
            <person name="Wang M."/>
            <person name="Skinner E."/>
            <person name="Han Y."/>
            <person name="Muzny D.M."/>
            <person name="Worley K.C."/>
            <person name="Gibbs R.A."/>
        </authorList>
    </citation>
    <scope>NUCLEOTIDE SEQUENCE</scope>
</reference>
<dbReference type="AlphaFoldDB" id="A0A7M7GFN0"/>
<dbReference type="RefSeq" id="XP_003724180.2">
    <property type="nucleotide sequence ID" value="XM_003724132.3"/>
</dbReference>
<feature type="region of interest" description="Disordered" evidence="1">
    <location>
        <begin position="256"/>
        <end position="546"/>
    </location>
</feature>
<organism evidence="2 3">
    <name type="scientific">Strongylocentrotus purpuratus</name>
    <name type="common">Purple sea urchin</name>
    <dbReference type="NCBI Taxonomy" id="7668"/>
    <lineage>
        <taxon>Eukaryota</taxon>
        <taxon>Metazoa</taxon>
        <taxon>Echinodermata</taxon>
        <taxon>Eleutherozoa</taxon>
        <taxon>Echinozoa</taxon>
        <taxon>Echinoidea</taxon>
        <taxon>Euechinoidea</taxon>
        <taxon>Echinacea</taxon>
        <taxon>Camarodonta</taxon>
        <taxon>Echinidea</taxon>
        <taxon>Strongylocentrotidae</taxon>
        <taxon>Strongylocentrotus</taxon>
    </lineage>
</organism>
<dbReference type="OMA" id="TECWKRV"/>
<dbReference type="EnsemblMetazoa" id="XM_003724132">
    <property type="protein sequence ID" value="XP_003724180"/>
    <property type="gene ID" value="LOC100893831"/>
</dbReference>
<dbReference type="Proteomes" id="UP000007110">
    <property type="component" value="Unassembled WGS sequence"/>
</dbReference>
<name>A0A7M7GFN0_STRPU</name>
<dbReference type="OrthoDB" id="10544175at2759"/>
<dbReference type="GeneID" id="100893831"/>
<evidence type="ECO:0000313" key="3">
    <source>
        <dbReference type="Proteomes" id="UP000007110"/>
    </source>
</evidence>
<feature type="compositionally biased region" description="Low complexity" evidence="1">
    <location>
        <begin position="342"/>
        <end position="355"/>
    </location>
</feature>
<evidence type="ECO:0000313" key="2">
    <source>
        <dbReference type="EnsemblMetazoa" id="XP_003724180"/>
    </source>
</evidence>
<feature type="compositionally biased region" description="Pro residues" evidence="1">
    <location>
        <begin position="508"/>
        <end position="521"/>
    </location>
</feature>